<sequence>MPLPNRVRPDGSLFADPARGTFYGNRGGRFHDPAAHEVPTRIQATRQWLCCVLSFKGRKRKVWGHGYTELFFCDEVTALAAGHRPCMECRRQDALAYRAALVRGLGLSETPLFPEVDRILDADRRDGRTKRMHRLRAEGLPDGAMLLADDEAGFLALRGISALLWSPGGYIGRRERPAGLVTVLTPPATLAALEQGYRPQWHPSAEAFSAA</sequence>
<gene>
    <name evidence="1" type="ORF">NWE54_17195</name>
</gene>
<organism evidence="1">
    <name type="scientific">Bosea sp. NBC_00436</name>
    <dbReference type="NCBI Taxonomy" id="2969620"/>
    <lineage>
        <taxon>Bacteria</taxon>
        <taxon>Pseudomonadati</taxon>
        <taxon>Pseudomonadota</taxon>
        <taxon>Alphaproteobacteria</taxon>
        <taxon>Hyphomicrobiales</taxon>
        <taxon>Boseaceae</taxon>
        <taxon>Bosea</taxon>
    </lineage>
</organism>
<dbReference type="EMBL" id="CP102774">
    <property type="protein sequence ID" value="UZF85551.1"/>
    <property type="molecule type" value="Genomic_DNA"/>
</dbReference>
<proteinExistence type="predicted"/>
<name>A0A9E7ZRA7_9HYPH</name>
<reference evidence="1" key="1">
    <citation type="submission" date="2022-08" db="EMBL/GenBank/DDBJ databases">
        <title>Complete Genome Sequences of 2 Bosea sp. soil isolates.</title>
        <authorList>
            <person name="Alvarez Arevalo M."/>
            <person name="Sterndorff E.B."/>
            <person name="Faurdal D."/>
            <person name="Joergensen T.S."/>
            <person name="Weber T."/>
        </authorList>
    </citation>
    <scope>NUCLEOTIDE SEQUENCE</scope>
    <source>
        <strain evidence="1">NBC_00436</strain>
    </source>
</reference>
<protein>
    <submittedName>
        <fullName evidence="1">Uncharacterized protein</fullName>
    </submittedName>
</protein>
<dbReference type="AlphaFoldDB" id="A0A9E7ZRA7"/>
<evidence type="ECO:0000313" key="1">
    <source>
        <dbReference type="EMBL" id="UZF85551.1"/>
    </source>
</evidence>
<accession>A0A9E7ZRA7</accession>